<dbReference type="InParanoid" id="A0A409XI04"/>
<feature type="compositionally biased region" description="Low complexity" evidence="1">
    <location>
        <begin position="131"/>
        <end position="143"/>
    </location>
</feature>
<feature type="non-terminal residue" evidence="2">
    <location>
        <position position="252"/>
    </location>
</feature>
<dbReference type="EMBL" id="NHYD01001637">
    <property type="protein sequence ID" value="PPQ90388.1"/>
    <property type="molecule type" value="Genomic_DNA"/>
</dbReference>
<feature type="region of interest" description="Disordered" evidence="1">
    <location>
        <begin position="1"/>
        <end position="89"/>
    </location>
</feature>
<dbReference type="Proteomes" id="UP000283269">
    <property type="component" value="Unassembled WGS sequence"/>
</dbReference>
<comment type="caution">
    <text evidence="2">The sequence shown here is derived from an EMBL/GenBank/DDBJ whole genome shotgun (WGS) entry which is preliminary data.</text>
</comment>
<feature type="compositionally biased region" description="Basic and acidic residues" evidence="1">
    <location>
        <begin position="28"/>
        <end position="57"/>
    </location>
</feature>
<protein>
    <submittedName>
        <fullName evidence="2">Uncharacterized protein</fullName>
    </submittedName>
</protein>
<proteinExistence type="predicted"/>
<dbReference type="AlphaFoldDB" id="A0A409XI04"/>
<organism evidence="2 3">
    <name type="scientific">Psilocybe cyanescens</name>
    <dbReference type="NCBI Taxonomy" id="93625"/>
    <lineage>
        <taxon>Eukaryota</taxon>
        <taxon>Fungi</taxon>
        <taxon>Dikarya</taxon>
        <taxon>Basidiomycota</taxon>
        <taxon>Agaricomycotina</taxon>
        <taxon>Agaricomycetes</taxon>
        <taxon>Agaricomycetidae</taxon>
        <taxon>Agaricales</taxon>
        <taxon>Agaricineae</taxon>
        <taxon>Strophariaceae</taxon>
        <taxon>Psilocybe</taxon>
    </lineage>
</organism>
<evidence type="ECO:0000256" key="1">
    <source>
        <dbReference type="SAM" id="MobiDB-lite"/>
    </source>
</evidence>
<feature type="region of interest" description="Disordered" evidence="1">
    <location>
        <begin position="118"/>
        <end position="182"/>
    </location>
</feature>
<feature type="compositionally biased region" description="Basic and acidic residues" evidence="1">
    <location>
        <begin position="10"/>
        <end position="20"/>
    </location>
</feature>
<reference evidence="2 3" key="1">
    <citation type="journal article" date="2018" name="Evol. Lett.">
        <title>Horizontal gene cluster transfer increased hallucinogenic mushroom diversity.</title>
        <authorList>
            <person name="Reynolds H.T."/>
            <person name="Vijayakumar V."/>
            <person name="Gluck-Thaler E."/>
            <person name="Korotkin H.B."/>
            <person name="Matheny P.B."/>
            <person name="Slot J.C."/>
        </authorList>
    </citation>
    <scope>NUCLEOTIDE SEQUENCE [LARGE SCALE GENOMIC DNA]</scope>
    <source>
        <strain evidence="2 3">2631</strain>
    </source>
</reference>
<sequence>MNENEDEDKDKDKDKDEARLRPFCWSDDENHQSQWHDKDRSQNDQHDDDDFNNRYDVRFFPGGQLDAQGNGDGLPVDEVSDDEDERRAFEYLRSYSQNPNLAAQEDCSVRDILEEHHRRNCPNHPPSPTRLAAAASNQQALSQHGEEEDTQASSQRGEEEDTVDSEAQSNEREGNNQEQGQVVGQLAHTNNTCLRYYPKTWQTVIQDAKERFRFYIAVEKAFPTRSFDISDARACLMQSLAAHEEKGTELSD</sequence>
<evidence type="ECO:0000313" key="2">
    <source>
        <dbReference type="EMBL" id="PPQ90388.1"/>
    </source>
</evidence>
<dbReference type="STRING" id="93625.A0A409XI04"/>
<evidence type="ECO:0000313" key="3">
    <source>
        <dbReference type="Proteomes" id="UP000283269"/>
    </source>
</evidence>
<name>A0A409XI04_PSICY</name>
<gene>
    <name evidence="2" type="ORF">CVT25_014678</name>
</gene>
<keyword evidence="3" id="KW-1185">Reference proteome</keyword>
<accession>A0A409XI04</accession>